<name>A0A833R3Q4_9POAL</name>
<comment type="subcellular location">
    <subcellularLocation>
        <location evidence="1">Endoplasmic reticulum membrane</location>
        <topology evidence="1">Multi-pass membrane protein</topology>
    </subcellularLocation>
</comment>
<keyword evidence="10" id="KW-1185">Reference proteome</keyword>
<protein>
    <submittedName>
        <fullName evidence="9">ASC1-like protein 3</fullName>
    </submittedName>
</protein>
<evidence type="ECO:0000256" key="3">
    <source>
        <dbReference type="ARBA" id="ARBA00022989"/>
    </source>
</evidence>
<feature type="transmembrane region" description="Helical" evidence="7">
    <location>
        <begin position="154"/>
        <end position="179"/>
    </location>
</feature>
<feature type="domain" description="TLC" evidence="8">
    <location>
        <begin position="110"/>
        <end position="317"/>
    </location>
</feature>
<dbReference type="PANTHER" id="PTHR12560">
    <property type="entry name" value="LONGEVITY ASSURANCE FACTOR 1 LAG1"/>
    <property type="match status" value="1"/>
</dbReference>
<feature type="transmembrane region" description="Helical" evidence="7">
    <location>
        <begin position="115"/>
        <end position="134"/>
    </location>
</feature>
<organism evidence="9 10">
    <name type="scientific">Carex littledalei</name>
    <dbReference type="NCBI Taxonomy" id="544730"/>
    <lineage>
        <taxon>Eukaryota</taxon>
        <taxon>Viridiplantae</taxon>
        <taxon>Streptophyta</taxon>
        <taxon>Embryophyta</taxon>
        <taxon>Tracheophyta</taxon>
        <taxon>Spermatophyta</taxon>
        <taxon>Magnoliopsida</taxon>
        <taxon>Liliopsida</taxon>
        <taxon>Poales</taxon>
        <taxon>Cyperaceae</taxon>
        <taxon>Cyperoideae</taxon>
        <taxon>Cariceae</taxon>
        <taxon>Carex</taxon>
        <taxon>Carex subgen. Euthyceras</taxon>
    </lineage>
</organism>
<feature type="region of interest" description="Disordered" evidence="6">
    <location>
        <begin position="65"/>
        <end position="101"/>
    </location>
</feature>
<dbReference type="AlphaFoldDB" id="A0A833R3Q4"/>
<dbReference type="GO" id="GO:0046513">
    <property type="term" value="P:ceramide biosynthetic process"/>
    <property type="evidence" value="ECO:0007669"/>
    <property type="project" value="InterPro"/>
</dbReference>
<evidence type="ECO:0000256" key="5">
    <source>
        <dbReference type="PROSITE-ProRule" id="PRU00205"/>
    </source>
</evidence>
<keyword evidence="4 5" id="KW-0472">Membrane</keyword>
<proteinExistence type="predicted"/>
<dbReference type="OrthoDB" id="537032at2759"/>
<accession>A0A833R3Q4</accession>
<feature type="transmembrane region" description="Helical" evidence="7">
    <location>
        <begin position="239"/>
        <end position="265"/>
    </location>
</feature>
<dbReference type="PANTHER" id="PTHR12560:SF0">
    <property type="entry name" value="LD18904P"/>
    <property type="match status" value="1"/>
</dbReference>
<evidence type="ECO:0000313" key="10">
    <source>
        <dbReference type="Proteomes" id="UP000623129"/>
    </source>
</evidence>
<dbReference type="SMART" id="SM00724">
    <property type="entry name" value="TLC"/>
    <property type="match status" value="1"/>
</dbReference>
<evidence type="ECO:0000256" key="4">
    <source>
        <dbReference type="ARBA" id="ARBA00023136"/>
    </source>
</evidence>
<evidence type="ECO:0000256" key="6">
    <source>
        <dbReference type="SAM" id="MobiDB-lite"/>
    </source>
</evidence>
<dbReference type="InterPro" id="IPR006634">
    <property type="entry name" value="TLC-dom"/>
</dbReference>
<dbReference type="Proteomes" id="UP000623129">
    <property type="component" value="Unassembled WGS sequence"/>
</dbReference>
<evidence type="ECO:0000256" key="1">
    <source>
        <dbReference type="ARBA" id="ARBA00004477"/>
    </source>
</evidence>
<feature type="transmembrane region" description="Helical" evidence="7">
    <location>
        <begin position="25"/>
        <end position="45"/>
    </location>
</feature>
<evidence type="ECO:0000313" key="9">
    <source>
        <dbReference type="EMBL" id="KAF3329059.1"/>
    </source>
</evidence>
<dbReference type="GO" id="GO:0050291">
    <property type="term" value="F:sphingosine N-acyltransferase activity"/>
    <property type="evidence" value="ECO:0007669"/>
    <property type="project" value="InterPro"/>
</dbReference>
<comment type="caution">
    <text evidence="9">The sequence shown here is derived from an EMBL/GenBank/DDBJ whole genome shotgun (WGS) entry which is preliminary data.</text>
</comment>
<dbReference type="Pfam" id="PF03798">
    <property type="entry name" value="TRAM_LAG1_CLN8"/>
    <property type="match status" value="1"/>
</dbReference>
<evidence type="ECO:0000256" key="7">
    <source>
        <dbReference type="SAM" id="Phobius"/>
    </source>
</evidence>
<reference evidence="9" key="1">
    <citation type="submission" date="2020-01" db="EMBL/GenBank/DDBJ databases">
        <title>Genome sequence of Kobresia littledalei, the first chromosome-level genome in the family Cyperaceae.</title>
        <authorList>
            <person name="Qu G."/>
        </authorList>
    </citation>
    <scope>NUCLEOTIDE SEQUENCE</scope>
    <source>
        <strain evidence="9">C.B.Clarke</strain>
        <tissue evidence="9">Leaf</tissue>
    </source>
</reference>
<dbReference type="GO" id="GO:0005789">
    <property type="term" value="C:endoplasmic reticulum membrane"/>
    <property type="evidence" value="ECO:0007669"/>
    <property type="project" value="UniProtKB-SubCell"/>
</dbReference>
<feature type="transmembrane region" description="Helical" evidence="7">
    <location>
        <begin position="285"/>
        <end position="305"/>
    </location>
</feature>
<keyword evidence="3 7" id="KW-1133">Transmembrane helix</keyword>
<gene>
    <name evidence="9" type="ORF">FCM35_KLT06137</name>
</gene>
<sequence length="333" mass="38883">MEAIRRWKLAGFGFESQIVSMGPDVVHFSLALAFSCAFFFARFLFDRLLYQPIAAWILGSKSKSMSTSEKTSKSNGGKGTVTVTGKGGHWQNSKRKDEDAHHASKMNKIVKFSESMWKLMYYAGVQCWALLIIYREPWSLHTRLYFSAWPNQPLSFSIMLFYMCQCGFYIYSIGALVAWETRRKDFSVMMSHHIVTTILITYSYLTRFFRIGTIILALHDTSDIFMEAAKLFKYSEKDIAASVCFGLFAISWLLLRLIYFPFWIIRTSSYKCVESLKDLEKFPTMFYYIFNTMLLTLLVFHMYWWKLIFNMILKQMSNRGQVGEDVRSDSEDD</sequence>
<dbReference type="PROSITE" id="PS50922">
    <property type="entry name" value="TLC"/>
    <property type="match status" value="1"/>
</dbReference>
<evidence type="ECO:0000259" key="8">
    <source>
        <dbReference type="PROSITE" id="PS50922"/>
    </source>
</evidence>
<evidence type="ECO:0000256" key="2">
    <source>
        <dbReference type="ARBA" id="ARBA00022692"/>
    </source>
</evidence>
<dbReference type="EMBL" id="SWLB01000015">
    <property type="protein sequence ID" value="KAF3329059.1"/>
    <property type="molecule type" value="Genomic_DNA"/>
</dbReference>
<dbReference type="InterPro" id="IPR016439">
    <property type="entry name" value="Lag1/Lac1-like"/>
</dbReference>
<keyword evidence="2 5" id="KW-0812">Transmembrane</keyword>